<feature type="region of interest" description="Disordered" evidence="1">
    <location>
        <begin position="35"/>
        <end position="55"/>
    </location>
</feature>
<dbReference type="AlphaFoldDB" id="A0A556QPM7"/>
<sequence length="183" mass="19291">MYIFEHHTPILQSQLVRLLVCALLPACIQEASAGSLTTRPRVRSDAGAARSSPAPLSSPYLLVCLPPPLRFAEPVEIGDVAHRTAHIVGPPHPAGITEEIAASNHDAALTTAPAAPATVNPAETSPDVIPPVVAPLGVPGVTILPDDTPRDIRAEDVLMYFQYARPAPPNTLPPPSSATYQQK</sequence>
<evidence type="ECO:0000313" key="3">
    <source>
        <dbReference type="Proteomes" id="UP000315648"/>
    </source>
</evidence>
<comment type="caution">
    <text evidence="2">The sequence shown here is derived from an EMBL/GenBank/DDBJ whole genome shotgun (WGS) entry which is preliminary data.</text>
</comment>
<evidence type="ECO:0000256" key="1">
    <source>
        <dbReference type="SAM" id="MobiDB-lite"/>
    </source>
</evidence>
<protein>
    <submittedName>
        <fullName evidence="2">Uncharacterized protein</fullName>
    </submittedName>
</protein>
<evidence type="ECO:0000313" key="2">
    <source>
        <dbReference type="EMBL" id="TSJ78591.1"/>
    </source>
</evidence>
<dbReference type="RefSeq" id="WP_144228932.1">
    <property type="nucleotide sequence ID" value="NZ_CBCRVV010000002.1"/>
</dbReference>
<feature type="compositionally biased region" description="Pro residues" evidence="1">
    <location>
        <begin position="166"/>
        <end position="176"/>
    </location>
</feature>
<name>A0A556QPM7_9BACT</name>
<organism evidence="2 3">
    <name type="scientific">Rariglobus hedericola</name>
    <dbReference type="NCBI Taxonomy" id="2597822"/>
    <lineage>
        <taxon>Bacteria</taxon>
        <taxon>Pseudomonadati</taxon>
        <taxon>Verrucomicrobiota</taxon>
        <taxon>Opitutia</taxon>
        <taxon>Opitutales</taxon>
        <taxon>Opitutaceae</taxon>
        <taxon>Rariglobus</taxon>
    </lineage>
</organism>
<proteinExistence type="predicted"/>
<gene>
    <name evidence="2" type="ORF">FPL22_04625</name>
</gene>
<accession>A0A556QPM7</accession>
<reference evidence="2 3" key="1">
    <citation type="submission" date="2019-07" db="EMBL/GenBank/DDBJ databases">
        <title>Description of 53C-WASEF.</title>
        <authorList>
            <person name="Pitt A."/>
            <person name="Hahn M.W."/>
        </authorList>
    </citation>
    <scope>NUCLEOTIDE SEQUENCE [LARGE SCALE GENOMIC DNA]</scope>
    <source>
        <strain evidence="2 3">53C-WASEF</strain>
    </source>
</reference>
<keyword evidence="3" id="KW-1185">Reference proteome</keyword>
<feature type="region of interest" description="Disordered" evidence="1">
    <location>
        <begin position="164"/>
        <end position="183"/>
    </location>
</feature>
<dbReference type="EMBL" id="VMBG01000001">
    <property type="protein sequence ID" value="TSJ78591.1"/>
    <property type="molecule type" value="Genomic_DNA"/>
</dbReference>
<dbReference type="Proteomes" id="UP000315648">
    <property type="component" value="Unassembled WGS sequence"/>
</dbReference>